<sequence length="167" mass="18321">MRARLTLAAAATAAAVLVTGGASSTAAEEPDTKAGKDCRETSESLPIENDYVYLYSESKCAGAHDAKDDSSRDSDYGDGKGQIKDFDNQAGSLINHSDSTVEFYTRTGYSHAGDRFCVRPRHYVTKLYMYGDGKQEAGSWSNSISSHRQVSPADCKRFFGWRILLRK</sequence>
<feature type="region of interest" description="Disordered" evidence="1">
    <location>
        <begin position="61"/>
        <end position="81"/>
    </location>
</feature>
<accession>A0A4R4Q517</accession>
<reference evidence="3 4" key="1">
    <citation type="submission" date="2019-03" db="EMBL/GenBank/DDBJ databases">
        <title>Draft genome sequences of novel Actinobacteria.</title>
        <authorList>
            <person name="Sahin N."/>
            <person name="Ay H."/>
            <person name="Saygin H."/>
        </authorList>
    </citation>
    <scope>NUCLEOTIDE SEQUENCE [LARGE SCALE GENOMIC DNA]</scope>
    <source>
        <strain evidence="3 4">JCM 30547</strain>
    </source>
</reference>
<evidence type="ECO:0000313" key="4">
    <source>
        <dbReference type="Proteomes" id="UP000295075"/>
    </source>
</evidence>
<name>A0A4R4Q517_9ACTN</name>
<comment type="caution">
    <text evidence="3">The sequence shown here is derived from an EMBL/GenBank/DDBJ whole genome shotgun (WGS) entry which is preliminary data.</text>
</comment>
<feature type="signal peptide" evidence="2">
    <location>
        <begin position="1"/>
        <end position="26"/>
    </location>
</feature>
<dbReference type="Proteomes" id="UP000295075">
    <property type="component" value="Unassembled WGS sequence"/>
</dbReference>
<gene>
    <name evidence="3" type="ORF">E1261_13985</name>
</gene>
<evidence type="ECO:0000256" key="1">
    <source>
        <dbReference type="SAM" id="MobiDB-lite"/>
    </source>
</evidence>
<protein>
    <recommendedName>
        <fullName evidence="5">Secreted protein</fullName>
    </recommendedName>
</protein>
<feature type="compositionally biased region" description="Basic and acidic residues" evidence="1">
    <location>
        <begin position="30"/>
        <end position="42"/>
    </location>
</feature>
<dbReference type="RefSeq" id="WP_132406615.1">
    <property type="nucleotide sequence ID" value="NZ_SMKA01000049.1"/>
</dbReference>
<dbReference type="EMBL" id="SMKA01000049">
    <property type="protein sequence ID" value="TDC30197.1"/>
    <property type="molecule type" value="Genomic_DNA"/>
</dbReference>
<proteinExistence type="predicted"/>
<organism evidence="3 4">
    <name type="scientific">Kribbella albertanoniae</name>
    <dbReference type="NCBI Taxonomy" id="1266829"/>
    <lineage>
        <taxon>Bacteria</taxon>
        <taxon>Bacillati</taxon>
        <taxon>Actinomycetota</taxon>
        <taxon>Actinomycetes</taxon>
        <taxon>Propionibacteriales</taxon>
        <taxon>Kribbellaceae</taxon>
        <taxon>Kribbella</taxon>
    </lineage>
</organism>
<evidence type="ECO:0008006" key="5">
    <source>
        <dbReference type="Google" id="ProtNLM"/>
    </source>
</evidence>
<dbReference type="OrthoDB" id="5192086at2"/>
<feature type="compositionally biased region" description="Basic and acidic residues" evidence="1">
    <location>
        <begin position="62"/>
        <end position="81"/>
    </location>
</feature>
<feature type="region of interest" description="Disordered" evidence="1">
    <location>
        <begin position="20"/>
        <end position="42"/>
    </location>
</feature>
<evidence type="ECO:0000313" key="3">
    <source>
        <dbReference type="EMBL" id="TDC30197.1"/>
    </source>
</evidence>
<feature type="chain" id="PRO_5020609162" description="Secreted protein" evidence="2">
    <location>
        <begin position="27"/>
        <end position="167"/>
    </location>
</feature>
<evidence type="ECO:0000256" key="2">
    <source>
        <dbReference type="SAM" id="SignalP"/>
    </source>
</evidence>
<dbReference type="AlphaFoldDB" id="A0A4R4Q517"/>
<keyword evidence="2" id="KW-0732">Signal</keyword>
<keyword evidence="4" id="KW-1185">Reference proteome</keyword>